<reference evidence="1" key="2">
    <citation type="submission" date="2020-09" db="EMBL/GenBank/DDBJ databases">
        <authorList>
            <person name="Sun Q."/>
            <person name="Kim S."/>
        </authorList>
    </citation>
    <scope>NUCLEOTIDE SEQUENCE</scope>
    <source>
        <strain evidence="1">KCTC 23430</strain>
    </source>
</reference>
<gene>
    <name evidence="1" type="ORF">GCM10007053_04110</name>
</gene>
<evidence type="ECO:0000313" key="1">
    <source>
        <dbReference type="EMBL" id="GHD26763.1"/>
    </source>
</evidence>
<dbReference type="AlphaFoldDB" id="A0A919CI10"/>
<evidence type="ECO:0000313" key="2">
    <source>
        <dbReference type="Proteomes" id="UP000644693"/>
    </source>
</evidence>
<protein>
    <submittedName>
        <fullName evidence="1">Uncharacterized protein</fullName>
    </submittedName>
</protein>
<keyword evidence="2" id="KW-1185">Reference proteome</keyword>
<proteinExistence type="predicted"/>
<sequence>MSQTDLEQISRYLDNEMSPAERVEVEQRCASEPAFKALLEESTALNISLKTTFTAPGTDAVPPKVAAMLGTTNNNVIAFPQRSQRTQFAIAASVAAICGVLIAQNTAFQSAGSPDLLNDDLLLSQALETSPSMAKGWQILDDGRQLRPVLTFPSTSGQWCREYLLSAEEQDWRGVACRQDSGEWVTQALGTEAFLNPGDAYQPAGAGDSDSDKVATFIGENAADIALGRNAESTLIANGWR</sequence>
<dbReference type="Proteomes" id="UP000644693">
    <property type="component" value="Unassembled WGS sequence"/>
</dbReference>
<dbReference type="RefSeq" id="WP_189474704.1">
    <property type="nucleotide sequence ID" value="NZ_BMYM01000001.1"/>
</dbReference>
<comment type="caution">
    <text evidence="1">The sequence shown here is derived from an EMBL/GenBank/DDBJ whole genome shotgun (WGS) entry which is preliminary data.</text>
</comment>
<reference evidence="1" key="1">
    <citation type="journal article" date="2014" name="Int. J. Syst. Evol. Microbiol.">
        <title>Complete genome sequence of Corynebacterium casei LMG S-19264T (=DSM 44701T), isolated from a smear-ripened cheese.</title>
        <authorList>
            <consortium name="US DOE Joint Genome Institute (JGI-PGF)"/>
            <person name="Walter F."/>
            <person name="Albersmeier A."/>
            <person name="Kalinowski J."/>
            <person name="Ruckert C."/>
        </authorList>
    </citation>
    <scope>NUCLEOTIDE SEQUENCE</scope>
    <source>
        <strain evidence="1">KCTC 23430</strain>
    </source>
</reference>
<accession>A0A919CI10</accession>
<name>A0A919CI10_9GAMM</name>
<dbReference type="EMBL" id="BMYM01000001">
    <property type="protein sequence ID" value="GHD26763.1"/>
    <property type="molecule type" value="Genomic_DNA"/>
</dbReference>
<organism evidence="1 2">
    <name type="scientific">Parahalioglobus pacificus</name>
    <dbReference type="NCBI Taxonomy" id="930806"/>
    <lineage>
        <taxon>Bacteria</taxon>
        <taxon>Pseudomonadati</taxon>
        <taxon>Pseudomonadota</taxon>
        <taxon>Gammaproteobacteria</taxon>
        <taxon>Cellvibrionales</taxon>
        <taxon>Halieaceae</taxon>
        <taxon>Parahalioglobus</taxon>
    </lineage>
</organism>